<gene>
    <name evidence="1" type="ORF">METZ01_LOCUS183792</name>
</gene>
<dbReference type="AlphaFoldDB" id="A0A382CXQ8"/>
<dbReference type="EMBL" id="UINC01036646">
    <property type="protein sequence ID" value="SVB30938.1"/>
    <property type="molecule type" value="Genomic_DNA"/>
</dbReference>
<organism evidence="1">
    <name type="scientific">marine metagenome</name>
    <dbReference type="NCBI Taxonomy" id="408172"/>
    <lineage>
        <taxon>unclassified sequences</taxon>
        <taxon>metagenomes</taxon>
        <taxon>ecological metagenomes</taxon>
    </lineage>
</organism>
<evidence type="ECO:0000313" key="1">
    <source>
        <dbReference type="EMBL" id="SVB30938.1"/>
    </source>
</evidence>
<reference evidence="1" key="1">
    <citation type="submission" date="2018-05" db="EMBL/GenBank/DDBJ databases">
        <authorList>
            <person name="Lanie J.A."/>
            <person name="Ng W.-L."/>
            <person name="Kazmierczak K.M."/>
            <person name="Andrzejewski T.M."/>
            <person name="Davidsen T.M."/>
            <person name="Wayne K.J."/>
            <person name="Tettelin H."/>
            <person name="Glass J.I."/>
            <person name="Rusch D."/>
            <person name="Podicherti R."/>
            <person name="Tsui H.-C.T."/>
            <person name="Winkler M.E."/>
        </authorList>
    </citation>
    <scope>NUCLEOTIDE SEQUENCE</scope>
</reference>
<accession>A0A382CXQ8</accession>
<sequence>MGSKMKYLGILIFIFIFTVAAIPFDTGVVEQKSYKKGAYESVLPMDEILLYCNTKEFIKNMLDEMYIMSIAAKGTVNDREHRHLGEVEMWINSQKEQWAILFNYTHGDKSCVLGGNGIELFTPDGK</sequence>
<proteinExistence type="predicted"/>
<name>A0A382CXQ8_9ZZZZ</name>
<protein>
    <submittedName>
        <fullName evidence="1">Uncharacterized protein</fullName>
    </submittedName>
</protein>